<protein>
    <submittedName>
        <fullName evidence="1">Uncharacterized protein</fullName>
    </submittedName>
</protein>
<sequence>MSYDTKNPGDIFEQTRISADLALLVDVLTIATNQDVNTSVVISTEPVIDSFVGGVTYKSKSVDNFSGETRGLKHQSNASCLNGNDPIRIDDNSSLQLSNEALEEIYSILSRVSAVNKYSNTTKKLINYWRKGVDLDHLQFVDESFLSFYKIIEYISKRANLHNKDIPTRFHKTSSLKMAYKFAVGAKLKRPTKAQHEMLSDFIDIRNNWDIAHSKIRPLPNNNTSNLFYSYMDDAREYHSHICQITRMTLLRELGVKGLSLVNDGGLYSLNLD</sequence>
<gene>
    <name evidence="1" type="ORF">UW41_C0010G0004</name>
</gene>
<evidence type="ECO:0000313" key="2">
    <source>
        <dbReference type="Proteomes" id="UP000034172"/>
    </source>
</evidence>
<organism evidence="1 2">
    <name type="scientific">Candidatus Collierbacteria bacterium GW2011_GWC2_44_18</name>
    <dbReference type="NCBI Taxonomy" id="1618392"/>
    <lineage>
        <taxon>Bacteria</taxon>
        <taxon>Candidatus Collieribacteriota</taxon>
    </lineage>
</organism>
<proteinExistence type="predicted"/>
<comment type="caution">
    <text evidence="1">The sequence shown here is derived from an EMBL/GenBank/DDBJ whole genome shotgun (WGS) entry which is preliminary data.</text>
</comment>
<dbReference type="EMBL" id="LCIE01000010">
    <property type="protein sequence ID" value="KKT49165.1"/>
    <property type="molecule type" value="Genomic_DNA"/>
</dbReference>
<accession>A0A0G1HQH4</accession>
<dbReference type="AlphaFoldDB" id="A0A0G1HQH4"/>
<name>A0A0G1HQH4_9BACT</name>
<reference evidence="1 2" key="1">
    <citation type="journal article" date="2015" name="Nature">
        <title>rRNA introns, odd ribosomes, and small enigmatic genomes across a large radiation of phyla.</title>
        <authorList>
            <person name="Brown C.T."/>
            <person name="Hug L.A."/>
            <person name="Thomas B.C."/>
            <person name="Sharon I."/>
            <person name="Castelle C.J."/>
            <person name="Singh A."/>
            <person name="Wilkins M.J."/>
            <person name="Williams K.H."/>
            <person name="Banfield J.F."/>
        </authorList>
    </citation>
    <scope>NUCLEOTIDE SEQUENCE [LARGE SCALE GENOMIC DNA]</scope>
</reference>
<dbReference type="Proteomes" id="UP000034172">
    <property type="component" value="Unassembled WGS sequence"/>
</dbReference>
<dbReference type="STRING" id="1618392.UW41_C0010G0004"/>
<evidence type="ECO:0000313" key="1">
    <source>
        <dbReference type="EMBL" id="KKT49165.1"/>
    </source>
</evidence>